<evidence type="ECO:0000313" key="2">
    <source>
        <dbReference type="Proteomes" id="UP001148629"/>
    </source>
</evidence>
<name>A0ACC1RWN8_9HYPO</name>
<accession>A0ACC1RWN8</accession>
<sequence>MRFNLSSMAALVGLAGSAAAQLRTTAYTDPNTGIDFMRYLSDNYSFGIALPETVDSDFIGQMVIPTTNSEGWGGVSLRGGMLRGLLFVAWADGEDIITSFRIAGSYANPDVYTETEVKALPITNGTFINSTHISYTFLCEGCLVVNKTSIGTDSPVLGWAISETNPTDPSDAGIWR</sequence>
<evidence type="ECO:0000313" key="1">
    <source>
        <dbReference type="EMBL" id="KAJ3527283.1"/>
    </source>
</evidence>
<comment type="caution">
    <text evidence="1">The sequence shown here is derived from an EMBL/GenBank/DDBJ whole genome shotgun (WGS) entry which is preliminary data.</text>
</comment>
<organism evidence="1 2">
    <name type="scientific">Fusarium decemcellulare</name>
    <dbReference type="NCBI Taxonomy" id="57161"/>
    <lineage>
        <taxon>Eukaryota</taxon>
        <taxon>Fungi</taxon>
        <taxon>Dikarya</taxon>
        <taxon>Ascomycota</taxon>
        <taxon>Pezizomycotina</taxon>
        <taxon>Sordariomycetes</taxon>
        <taxon>Hypocreomycetidae</taxon>
        <taxon>Hypocreales</taxon>
        <taxon>Nectriaceae</taxon>
        <taxon>Fusarium</taxon>
        <taxon>Fusarium decemcellulare species complex</taxon>
    </lineage>
</organism>
<dbReference type="Proteomes" id="UP001148629">
    <property type="component" value="Unassembled WGS sequence"/>
</dbReference>
<gene>
    <name evidence="1" type="ORF">NM208_g10776</name>
</gene>
<keyword evidence="2" id="KW-1185">Reference proteome</keyword>
<reference evidence="1" key="1">
    <citation type="submission" date="2022-08" db="EMBL/GenBank/DDBJ databases">
        <title>Genome Sequence of Fusarium decemcellulare.</title>
        <authorList>
            <person name="Buettner E."/>
        </authorList>
    </citation>
    <scope>NUCLEOTIDE SEQUENCE</scope>
    <source>
        <strain evidence="1">Babe19</strain>
    </source>
</reference>
<dbReference type="EMBL" id="JANRMS010001584">
    <property type="protein sequence ID" value="KAJ3527283.1"/>
    <property type="molecule type" value="Genomic_DNA"/>
</dbReference>
<protein>
    <submittedName>
        <fullName evidence="1">Uncharacterized protein</fullName>
    </submittedName>
</protein>
<proteinExistence type="predicted"/>